<protein>
    <recommendedName>
        <fullName evidence="6 7">Methionine aminopeptidase</fullName>
        <shortName evidence="6">MAP</shortName>
        <shortName evidence="6">MetAP</shortName>
        <ecNumber evidence="6 7">3.4.11.18</ecNumber>
    </recommendedName>
    <alternativeName>
        <fullName evidence="6">Peptidase M</fullName>
    </alternativeName>
</protein>
<comment type="catalytic activity">
    <reaction evidence="6 7">
        <text>Release of N-terminal amino acids, preferentially methionine, from peptides and arylamides.</text>
        <dbReference type="EC" id="3.4.11.18"/>
    </reaction>
</comment>
<dbReference type="Pfam" id="PF00557">
    <property type="entry name" value="Peptidase_M24"/>
    <property type="match status" value="1"/>
</dbReference>
<keyword evidence="4 6" id="KW-0479">Metal-binding</keyword>
<evidence type="ECO:0000256" key="6">
    <source>
        <dbReference type="HAMAP-Rule" id="MF_01974"/>
    </source>
</evidence>
<dbReference type="CDD" id="cd01086">
    <property type="entry name" value="MetAP1"/>
    <property type="match status" value="1"/>
</dbReference>
<reference evidence="9 10" key="1">
    <citation type="submission" date="2016-10" db="EMBL/GenBank/DDBJ databases">
        <authorList>
            <person name="de Groot N.N."/>
        </authorList>
    </citation>
    <scope>NUCLEOTIDE SEQUENCE [LARGE SCALE GENOMIC DNA]</scope>
    <source>
        <strain evidence="9 10">DSM 23842</strain>
    </source>
</reference>
<evidence type="ECO:0000313" key="10">
    <source>
        <dbReference type="Proteomes" id="UP000198846"/>
    </source>
</evidence>
<feature type="binding site" evidence="6">
    <location>
        <position position="234"/>
    </location>
    <ligand>
        <name>a divalent metal cation</name>
        <dbReference type="ChEBI" id="CHEBI:60240"/>
        <label>2</label>
        <note>catalytic</note>
    </ligand>
</feature>
<comment type="function">
    <text evidence="1 6">Removes the N-terminal methionine from nascent proteins. The N-terminal methionine is often cleaved when the second residue in the primary sequence is small and uncharged (Met-Ala-, Cys, Gly, Pro, Ser, Thr, or Val). Requires deformylation of the N(alpha)-formylated initiator methionine before it can be hydrolyzed.</text>
</comment>
<dbReference type="GO" id="GO:0070006">
    <property type="term" value="F:metalloaminopeptidase activity"/>
    <property type="evidence" value="ECO:0007669"/>
    <property type="project" value="UniProtKB-UniRule"/>
</dbReference>
<organism evidence="9 10">
    <name type="scientific">Bizionia paragorgiae</name>
    <dbReference type="NCBI Taxonomy" id="283786"/>
    <lineage>
        <taxon>Bacteria</taxon>
        <taxon>Pseudomonadati</taxon>
        <taxon>Bacteroidota</taxon>
        <taxon>Flavobacteriia</taxon>
        <taxon>Flavobacteriales</taxon>
        <taxon>Flavobacteriaceae</taxon>
        <taxon>Bizionia</taxon>
    </lineage>
</organism>
<feature type="binding site" evidence="6">
    <location>
        <position position="79"/>
    </location>
    <ligand>
        <name>substrate</name>
    </ligand>
</feature>
<feature type="binding site" evidence="6">
    <location>
        <position position="170"/>
    </location>
    <ligand>
        <name>a divalent metal cation</name>
        <dbReference type="ChEBI" id="CHEBI:60240"/>
        <label>2</label>
        <note>catalytic</note>
    </ligand>
</feature>
<dbReference type="InterPro" id="IPR036005">
    <property type="entry name" value="Creatinase/aminopeptidase-like"/>
</dbReference>
<dbReference type="SUPFAM" id="SSF55920">
    <property type="entry name" value="Creatinase/aminopeptidase"/>
    <property type="match status" value="1"/>
</dbReference>
<feature type="domain" description="Peptidase M24" evidence="8">
    <location>
        <begin position="13"/>
        <end position="239"/>
    </location>
</feature>
<comment type="similarity">
    <text evidence="6">Belongs to the peptidase M24A family. Methionine aminopeptidase type 1 subfamily.</text>
</comment>
<feature type="binding site" evidence="6">
    <location>
        <position position="203"/>
    </location>
    <ligand>
        <name>a divalent metal cation</name>
        <dbReference type="ChEBI" id="CHEBI:60240"/>
        <label>2</label>
        <note>catalytic</note>
    </ligand>
</feature>
<proteinExistence type="inferred from homology"/>
<sequence>MSMIIIKTREEIELMRESALVVSKTLGEVAKAIKPGVSTLELDKIAEECIRDQGAIPGFLGLYDFPNTLCMSPNSQVVHGIPNSTPLEEGDIISVDCGAIKNGFYGDHAYTFAVGEIDAEIEKLLQVTKDSLYIGIAELKKGNRVGDVGFAIQKYCEDYGYGVVRELVGHGIGRKMHEDPEMPNYGKRGRGKKLVDGMVVAIEPMINLGTQRIKQHRDGWTITTLDGKPSAHFEHDVAIVDGKPELLSTFAYIYEALGITSNEEDAFRQVPLAL</sequence>
<dbReference type="EC" id="3.4.11.18" evidence="6 7"/>
<feature type="binding site" evidence="6">
    <location>
        <position position="177"/>
    </location>
    <ligand>
        <name>substrate</name>
    </ligand>
</feature>
<keyword evidence="10" id="KW-1185">Reference proteome</keyword>
<comment type="cofactor">
    <cofactor evidence="6">
        <name>Co(2+)</name>
        <dbReference type="ChEBI" id="CHEBI:48828"/>
    </cofactor>
    <cofactor evidence="6">
        <name>Zn(2+)</name>
        <dbReference type="ChEBI" id="CHEBI:29105"/>
    </cofactor>
    <cofactor evidence="6">
        <name>Mn(2+)</name>
        <dbReference type="ChEBI" id="CHEBI:29035"/>
    </cofactor>
    <cofactor evidence="6">
        <name>Fe(2+)</name>
        <dbReference type="ChEBI" id="CHEBI:29033"/>
    </cofactor>
    <text evidence="6">Binds 2 divalent metal cations per subunit. Has a high-affinity and a low affinity metal-binding site. The true nature of the physiological cofactor is under debate. The enzyme is active with cobalt, zinc, manganese or divalent iron ions. Most likely, methionine aminopeptidases function as mononuclear Fe(2+)-metalloproteases under physiological conditions, and the catalytically relevant metal-binding site has been assigned to the histidine-containing high-affinity site.</text>
</comment>
<name>A0A1H4BMU8_BIZPA</name>
<keyword evidence="5 6" id="KW-0378">Hydrolase</keyword>
<dbReference type="NCBIfam" id="TIGR00500">
    <property type="entry name" value="met_pdase_I"/>
    <property type="match status" value="1"/>
</dbReference>
<dbReference type="InterPro" id="IPR000994">
    <property type="entry name" value="Pept_M24"/>
</dbReference>
<dbReference type="EMBL" id="FNQK01000015">
    <property type="protein sequence ID" value="SEA49446.1"/>
    <property type="molecule type" value="Genomic_DNA"/>
</dbReference>
<gene>
    <name evidence="6" type="primary">map</name>
    <name evidence="9" type="ORF">SAMN04487990_11548</name>
</gene>
<dbReference type="Proteomes" id="UP000198846">
    <property type="component" value="Unassembled WGS sequence"/>
</dbReference>
<dbReference type="Gene3D" id="3.90.230.10">
    <property type="entry name" value="Creatinase/methionine aminopeptidase superfamily"/>
    <property type="match status" value="1"/>
</dbReference>
<evidence type="ECO:0000256" key="5">
    <source>
        <dbReference type="ARBA" id="ARBA00022801"/>
    </source>
</evidence>
<dbReference type="AlphaFoldDB" id="A0A1H4BMU8"/>
<dbReference type="InterPro" id="IPR001714">
    <property type="entry name" value="Pept_M24_MAP"/>
</dbReference>
<dbReference type="PANTHER" id="PTHR43330:SF27">
    <property type="entry name" value="METHIONINE AMINOPEPTIDASE"/>
    <property type="match status" value="1"/>
</dbReference>
<evidence type="ECO:0000256" key="1">
    <source>
        <dbReference type="ARBA" id="ARBA00002521"/>
    </source>
</evidence>
<keyword evidence="3 6" id="KW-0645">Protease</keyword>
<dbReference type="GO" id="GO:0004239">
    <property type="term" value="F:initiator methionyl aminopeptidase activity"/>
    <property type="evidence" value="ECO:0007669"/>
    <property type="project" value="UniProtKB-UniRule"/>
</dbReference>
<dbReference type="InterPro" id="IPR002467">
    <property type="entry name" value="Pept_M24A_MAP1"/>
</dbReference>
<feature type="binding site" evidence="6">
    <location>
        <position position="107"/>
    </location>
    <ligand>
        <name>a divalent metal cation</name>
        <dbReference type="ChEBI" id="CHEBI:60240"/>
        <label>2</label>
        <note>catalytic</note>
    </ligand>
</feature>
<feature type="binding site" evidence="6">
    <location>
        <position position="107"/>
    </location>
    <ligand>
        <name>a divalent metal cation</name>
        <dbReference type="ChEBI" id="CHEBI:60240"/>
        <label>1</label>
    </ligand>
</feature>
<evidence type="ECO:0000313" key="9">
    <source>
        <dbReference type="EMBL" id="SEA49446.1"/>
    </source>
</evidence>
<dbReference type="PRINTS" id="PR00599">
    <property type="entry name" value="MAPEPTIDASE"/>
</dbReference>
<dbReference type="GO" id="GO:0005829">
    <property type="term" value="C:cytosol"/>
    <property type="evidence" value="ECO:0007669"/>
    <property type="project" value="TreeGrafter"/>
</dbReference>
<dbReference type="HAMAP" id="MF_01974">
    <property type="entry name" value="MetAP_1"/>
    <property type="match status" value="1"/>
</dbReference>
<dbReference type="GO" id="GO:0046872">
    <property type="term" value="F:metal ion binding"/>
    <property type="evidence" value="ECO:0007669"/>
    <property type="project" value="UniProtKB-UniRule"/>
</dbReference>
<evidence type="ECO:0000256" key="7">
    <source>
        <dbReference type="RuleBase" id="RU003653"/>
    </source>
</evidence>
<dbReference type="STRING" id="283786.SAMN04487990_11548"/>
<keyword evidence="2 6" id="KW-0031">Aminopeptidase</keyword>
<evidence type="ECO:0000259" key="8">
    <source>
        <dbReference type="Pfam" id="PF00557"/>
    </source>
</evidence>
<evidence type="ECO:0000256" key="4">
    <source>
        <dbReference type="ARBA" id="ARBA00022723"/>
    </source>
</evidence>
<dbReference type="GO" id="GO:0006508">
    <property type="term" value="P:proteolysis"/>
    <property type="evidence" value="ECO:0007669"/>
    <property type="project" value="UniProtKB-KW"/>
</dbReference>
<evidence type="ECO:0000256" key="3">
    <source>
        <dbReference type="ARBA" id="ARBA00022670"/>
    </source>
</evidence>
<dbReference type="PANTHER" id="PTHR43330">
    <property type="entry name" value="METHIONINE AMINOPEPTIDASE"/>
    <property type="match status" value="1"/>
</dbReference>
<accession>A0A1H4BMU8</accession>
<feature type="binding site" evidence="6">
    <location>
        <position position="96"/>
    </location>
    <ligand>
        <name>a divalent metal cation</name>
        <dbReference type="ChEBI" id="CHEBI:60240"/>
        <label>1</label>
    </ligand>
</feature>
<feature type="binding site" evidence="6">
    <location>
        <position position="234"/>
    </location>
    <ligand>
        <name>a divalent metal cation</name>
        <dbReference type="ChEBI" id="CHEBI:60240"/>
        <label>1</label>
    </ligand>
</feature>
<comment type="subunit">
    <text evidence="6">Monomer.</text>
</comment>
<evidence type="ECO:0000256" key="2">
    <source>
        <dbReference type="ARBA" id="ARBA00022438"/>
    </source>
</evidence>